<feature type="compositionally biased region" description="Basic and acidic residues" evidence="1">
    <location>
        <begin position="246"/>
        <end position="257"/>
    </location>
</feature>
<feature type="region of interest" description="Disordered" evidence="1">
    <location>
        <begin position="241"/>
        <end position="264"/>
    </location>
</feature>
<dbReference type="Pfam" id="PF00169">
    <property type="entry name" value="PH"/>
    <property type="match status" value="1"/>
</dbReference>
<protein>
    <submittedName>
        <fullName evidence="3">Uncharacterized LOC107581625</fullName>
    </submittedName>
</protein>
<feature type="compositionally biased region" description="Basic and acidic residues" evidence="1">
    <location>
        <begin position="206"/>
        <end position="219"/>
    </location>
</feature>
<proteinExistence type="predicted"/>
<feature type="domain" description="PH" evidence="2">
    <location>
        <begin position="23"/>
        <end position="142"/>
    </location>
</feature>
<accession>A0A672KQH3</accession>
<dbReference type="SMART" id="SM00233">
    <property type="entry name" value="PH"/>
    <property type="match status" value="1"/>
</dbReference>
<evidence type="ECO:0000313" key="4">
    <source>
        <dbReference type="Proteomes" id="UP000472262"/>
    </source>
</evidence>
<evidence type="ECO:0000313" key="3">
    <source>
        <dbReference type="Ensembl" id="ENSSGRP00000014007.1"/>
    </source>
</evidence>
<evidence type="ECO:0000259" key="2">
    <source>
        <dbReference type="PROSITE" id="PS50003"/>
    </source>
</evidence>
<dbReference type="InterPro" id="IPR001849">
    <property type="entry name" value="PH_domain"/>
</dbReference>
<dbReference type="InterPro" id="IPR042986">
    <property type="entry name" value="PLEKHS1"/>
</dbReference>
<dbReference type="InParanoid" id="A0A672KQH3"/>
<evidence type="ECO:0000256" key="1">
    <source>
        <dbReference type="SAM" id="MobiDB-lite"/>
    </source>
</evidence>
<gene>
    <name evidence="3" type="primary">LOC107581625</name>
</gene>
<reference evidence="3" key="1">
    <citation type="submission" date="2025-08" db="UniProtKB">
        <authorList>
            <consortium name="Ensembl"/>
        </authorList>
    </citation>
    <scope>IDENTIFICATION</scope>
</reference>
<dbReference type="OMA" id="YNEPVME"/>
<dbReference type="PROSITE" id="PS50003">
    <property type="entry name" value="PH_DOMAIN"/>
    <property type="match status" value="1"/>
</dbReference>
<keyword evidence="4" id="KW-1185">Reference proteome</keyword>
<reference evidence="3" key="2">
    <citation type="submission" date="2025-09" db="UniProtKB">
        <authorList>
            <consortium name="Ensembl"/>
        </authorList>
    </citation>
    <scope>IDENTIFICATION</scope>
</reference>
<dbReference type="Gene3D" id="2.30.29.30">
    <property type="entry name" value="Pleckstrin-homology domain (PH domain)/Phosphotyrosine-binding domain (PTB)"/>
    <property type="match status" value="1"/>
</dbReference>
<dbReference type="Proteomes" id="UP000472262">
    <property type="component" value="Unassembled WGS sequence"/>
</dbReference>
<feature type="region of interest" description="Disordered" evidence="1">
    <location>
        <begin position="206"/>
        <end position="227"/>
    </location>
</feature>
<sequence>MLISFNYVSAEATAKLYNEPVMEELYTGYLSFIYLSQNSWKRRFFVLSKTGEDYQLTYHANNEKRDKPLGEIDISKISLVFTSPEAHQKWGWIQKQFKCSPSFVLFLKVDDDTPKQAREYFLIGENRDEVDGWLNALVKVMTTQKSQNKLRQDKRFRSKSVPVNCLEPKDDRWSAFELTSPQQYDHNENPRKFSEPLVPVTRKIPVIEEKDEKDGKQDEPPVDSSEYMTMGSVQMVLEGDQQEDDTACKQKNEDHNHSKQSISFSGKCASTELDNSETHTYGEKEICVSQNELKNRLILTQEEGKPCVSQCRQIQDSRGDQILATDTVQDIQKCLKRLSKDEAKLLVQRYPGLFMNPGRHTEDMKQNLMQILASPSKF</sequence>
<organism evidence="3 4">
    <name type="scientific">Sinocyclocheilus grahami</name>
    <name type="common">Dianchi golden-line fish</name>
    <name type="synonym">Barbus grahami</name>
    <dbReference type="NCBI Taxonomy" id="75366"/>
    <lineage>
        <taxon>Eukaryota</taxon>
        <taxon>Metazoa</taxon>
        <taxon>Chordata</taxon>
        <taxon>Craniata</taxon>
        <taxon>Vertebrata</taxon>
        <taxon>Euteleostomi</taxon>
        <taxon>Actinopterygii</taxon>
        <taxon>Neopterygii</taxon>
        <taxon>Teleostei</taxon>
        <taxon>Ostariophysi</taxon>
        <taxon>Cypriniformes</taxon>
        <taxon>Cyprinidae</taxon>
        <taxon>Cyprininae</taxon>
        <taxon>Sinocyclocheilus</taxon>
    </lineage>
</organism>
<dbReference type="AlphaFoldDB" id="A0A672KQH3"/>
<dbReference type="SUPFAM" id="SSF50729">
    <property type="entry name" value="PH domain-like"/>
    <property type="match status" value="1"/>
</dbReference>
<dbReference type="InterPro" id="IPR011993">
    <property type="entry name" value="PH-like_dom_sf"/>
</dbReference>
<dbReference type="Ensembl" id="ENSSGRT00000015126.1">
    <property type="protein sequence ID" value="ENSSGRP00000014007.1"/>
    <property type="gene ID" value="ENSSGRG00000008778.1"/>
</dbReference>
<name>A0A672KQH3_SINGR</name>
<dbReference type="PANTHER" id="PTHR47014">
    <property type="entry name" value="PLECKSTRIN HOMOLOGY DOMAIN-CONTAINING FAMILY S MEMBER 1"/>
    <property type="match status" value="1"/>
</dbReference>
<dbReference type="PANTHER" id="PTHR47014:SF1">
    <property type="entry name" value="PLECKSTRIN HOMOLOGY DOMAIN-CONTAINING FAMILY S MEMBER 1"/>
    <property type="match status" value="1"/>
</dbReference>